<dbReference type="SUPFAM" id="SSF52047">
    <property type="entry name" value="RNI-like"/>
    <property type="match status" value="1"/>
</dbReference>
<name>A0AA39N5A9_ARMTA</name>
<comment type="caution">
    <text evidence="1">The sequence shown here is derived from an EMBL/GenBank/DDBJ whole genome shotgun (WGS) entry which is preliminary data.</text>
</comment>
<dbReference type="RefSeq" id="XP_060330951.1">
    <property type="nucleotide sequence ID" value="XM_060481719.1"/>
</dbReference>
<sequence length="238" mass="26688">MVIPQELIDLIVDFNHDDSKALRACALVSRAFVASSQLHLFSRIKLILSNSSTREAIPWKLSGHTFPRFHSMISISSHIAPLVTTLEVYFDITYCQRSIVDTTTFVAVLKSLTSLKRYVLSAGFDSIDFRGCKDESLTKAIFNDVLSAGLVELCLDGVEAIPDVDIFSTSEKWPSLKRLSMLWSSFQQQNIAWDLASLESLNIGGLNSFIYLEDWLSKNNSCSKLRWKKFVAIIAVIA</sequence>
<keyword evidence="2" id="KW-1185">Reference proteome</keyword>
<evidence type="ECO:0000313" key="1">
    <source>
        <dbReference type="EMBL" id="KAK0458701.1"/>
    </source>
</evidence>
<dbReference type="Proteomes" id="UP001175211">
    <property type="component" value="Unassembled WGS sequence"/>
</dbReference>
<proteinExistence type="predicted"/>
<evidence type="ECO:0000313" key="2">
    <source>
        <dbReference type="Proteomes" id="UP001175211"/>
    </source>
</evidence>
<dbReference type="AlphaFoldDB" id="A0AA39N5A9"/>
<dbReference type="GeneID" id="85365267"/>
<accession>A0AA39N5A9</accession>
<organism evidence="1 2">
    <name type="scientific">Armillaria tabescens</name>
    <name type="common">Ringless honey mushroom</name>
    <name type="synonym">Agaricus tabescens</name>
    <dbReference type="NCBI Taxonomy" id="1929756"/>
    <lineage>
        <taxon>Eukaryota</taxon>
        <taxon>Fungi</taxon>
        <taxon>Dikarya</taxon>
        <taxon>Basidiomycota</taxon>
        <taxon>Agaricomycotina</taxon>
        <taxon>Agaricomycetes</taxon>
        <taxon>Agaricomycetidae</taxon>
        <taxon>Agaricales</taxon>
        <taxon>Marasmiineae</taxon>
        <taxon>Physalacriaceae</taxon>
        <taxon>Desarmillaria</taxon>
    </lineage>
</organism>
<gene>
    <name evidence="1" type="ORF">EV420DRAFT_328113</name>
</gene>
<dbReference type="InterPro" id="IPR032675">
    <property type="entry name" value="LRR_dom_sf"/>
</dbReference>
<dbReference type="Gene3D" id="3.80.10.10">
    <property type="entry name" value="Ribonuclease Inhibitor"/>
    <property type="match status" value="1"/>
</dbReference>
<dbReference type="EMBL" id="JAUEPS010000016">
    <property type="protein sequence ID" value="KAK0458701.1"/>
    <property type="molecule type" value="Genomic_DNA"/>
</dbReference>
<reference evidence="1" key="1">
    <citation type="submission" date="2023-06" db="EMBL/GenBank/DDBJ databases">
        <authorList>
            <consortium name="Lawrence Berkeley National Laboratory"/>
            <person name="Ahrendt S."/>
            <person name="Sahu N."/>
            <person name="Indic B."/>
            <person name="Wong-Bajracharya J."/>
            <person name="Merenyi Z."/>
            <person name="Ke H.-M."/>
            <person name="Monk M."/>
            <person name="Kocsube S."/>
            <person name="Drula E."/>
            <person name="Lipzen A."/>
            <person name="Balint B."/>
            <person name="Henrissat B."/>
            <person name="Andreopoulos B."/>
            <person name="Martin F.M."/>
            <person name="Harder C.B."/>
            <person name="Rigling D."/>
            <person name="Ford K.L."/>
            <person name="Foster G.D."/>
            <person name="Pangilinan J."/>
            <person name="Papanicolaou A."/>
            <person name="Barry K."/>
            <person name="LaButti K."/>
            <person name="Viragh M."/>
            <person name="Koriabine M."/>
            <person name="Yan M."/>
            <person name="Riley R."/>
            <person name="Champramary S."/>
            <person name="Plett K.L."/>
            <person name="Tsai I.J."/>
            <person name="Slot J."/>
            <person name="Sipos G."/>
            <person name="Plett J."/>
            <person name="Nagy L.G."/>
            <person name="Grigoriev I.V."/>
        </authorList>
    </citation>
    <scope>NUCLEOTIDE SEQUENCE</scope>
    <source>
        <strain evidence="1">CCBAS 213</strain>
    </source>
</reference>
<protein>
    <submittedName>
        <fullName evidence="1">Uncharacterized protein</fullName>
    </submittedName>
</protein>